<dbReference type="InterPro" id="IPR046358">
    <property type="entry name" value="Flagellin_C"/>
</dbReference>
<dbReference type="AlphaFoldDB" id="B8FTT3"/>
<evidence type="ECO:0000256" key="3">
    <source>
        <dbReference type="ARBA" id="ARBA00023143"/>
    </source>
</evidence>
<keyword evidence="4" id="KW-0964">Secreted</keyword>
<dbReference type="PANTHER" id="PTHR42792">
    <property type="entry name" value="FLAGELLIN"/>
    <property type="match status" value="1"/>
</dbReference>
<evidence type="ECO:0000256" key="4">
    <source>
        <dbReference type="RuleBase" id="RU362073"/>
    </source>
</evidence>
<protein>
    <recommendedName>
        <fullName evidence="2 4">Flagellin</fullName>
    </recommendedName>
</protein>
<keyword evidence="7" id="KW-0969">Cilium</keyword>
<evidence type="ECO:0000256" key="1">
    <source>
        <dbReference type="ARBA" id="ARBA00005709"/>
    </source>
</evidence>
<dbReference type="Proteomes" id="UP000007726">
    <property type="component" value="Chromosome"/>
</dbReference>
<comment type="function">
    <text evidence="4">Flagellin is the subunit protein which polymerizes to form the filaments of bacterial flagella.</text>
</comment>
<feature type="domain" description="Flagellin C-terminal" evidence="6">
    <location>
        <begin position="898"/>
        <end position="983"/>
    </location>
</feature>
<dbReference type="EMBL" id="CP001336">
    <property type="protein sequence ID" value="ACL22175.1"/>
    <property type="molecule type" value="Genomic_DNA"/>
</dbReference>
<keyword evidence="7" id="KW-0282">Flagellum</keyword>
<dbReference type="GO" id="GO:0005198">
    <property type="term" value="F:structural molecule activity"/>
    <property type="evidence" value="ECO:0007669"/>
    <property type="project" value="UniProtKB-UniRule"/>
</dbReference>
<dbReference type="InterPro" id="IPR042187">
    <property type="entry name" value="Flagellin_C_sub2"/>
</dbReference>
<dbReference type="RefSeq" id="WP_015945072.1">
    <property type="nucleotide sequence ID" value="NC_011830.1"/>
</dbReference>
<dbReference type="InterPro" id="IPR001492">
    <property type="entry name" value="Flagellin"/>
</dbReference>
<accession>B8FTT3</accession>
<comment type="similarity">
    <text evidence="1 4">Belongs to the bacterial flagellin family.</text>
</comment>
<gene>
    <name evidence="7" type="ordered locus">Dhaf_4167</name>
</gene>
<organism evidence="7 8">
    <name type="scientific">Desulfitobacterium hafniense (strain DSM 10664 / DCB-2)</name>
    <dbReference type="NCBI Taxonomy" id="272564"/>
    <lineage>
        <taxon>Bacteria</taxon>
        <taxon>Bacillati</taxon>
        <taxon>Bacillota</taxon>
        <taxon>Clostridia</taxon>
        <taxon>Eubacteriales</taxon>
        <taxon>Desulfitobacteriaceae</taxon>
        <taxon>Desulfitobacterium</taxon>
    </lineage>
</organism>
<sequence length="984" mass="104982">MIIYNNIPGLKASNALSKNIHKAGTPLARVSSGLRINHAADDGAGLSISEKMRGQIRGLMQASRNIQDGLSYLDTADGYLGSINSPPLQRLRELAIQAANDTLTTQDRETIQKEVLQIQEHLERLFRTAEFNTHKIFAQDIKSTKTPTPGILPGDTLIRQYGLQVTAGRNDRLTFRLDEQPLEIHLDPGNYTSEQLVHALNEKFKGAGTDVTVGFEGDSLVYHSPTKVLDSFGGSMIEIDSPASYTSIIYDNSKPGYISGAYFLGAEYLSGDVTIDSSNNTLTFRVGDSGTYTNVSLTLADGTYSAQGLVDALNHHFNTNGIDVTATKDASNRLKLQHNKCGAGYTLDQLGGTAKQVILDRLVSNHYSEYIHPGTNGSPAVFTGYKSLAGGITIEAGRNDTLRLNVGGTVHTLTLAAGTYDQAGIMTQLNQVFANQSLQVEAKLSGDRLQLEYTGAGAGSVGSVSGGAAYTLMGEPVSGPSLIPGSWQLVEGNTTPIAVGKARATGQTNLANGVQIITGYNDTLTFELDGQAKSIALDAKWYSAAELLSAINTELSGMDVTASYVGPSSQQLVFEHKKEGGGIPEFPYSLKNFGGNALSTLMTTNMPMGQASGTTPSASYLRGTANISNITISAGVNDSLTVSANGNPYSFTLDAGTYNTAQLVTQINGKLSAAGLGGMIEATSYSSYLELRSQTTGTTTQINSVSGNSVNTLFRRVDQYYQNAGYIPPSTSDTYIDGRVDLRQGITIGTGVNDKLAFDLHDDGTIERKTIILDAGEYSENGLIDMINAKLQAQNLQVAAAIKNINTPQGPRTVMTLTYSPGKNGYFAIDGVGGSASYTVFYPGPYDITYTGGMDLKLQVGANSGNMVSTGTQYMMNTEILGIRRLDYTTRISADRAIDTVADAMAMVSAARGLNGAKRNALESLYYNVTQSAENLQAAESRIRDADLAKEMMAHVKQSLLSQAAEAVLVQTKQQPQMILELLK</sequence>
<reference evidence="7 8" key="1">
    <citation type="journal article" date="2012" name="BMC Microbiol.">
        <title>Genome sequence of Desulfitobacterium hafniense DCB-2, a Gram-positive anaerobe capable of dehalogenation and metal reduction.</title>
        <authorList>
            <person name="Kim S.H."/>
            <person name="Harzman C."/>
            <person name="Davis J.K."/>
            <person name="Hutcheson R."/>
            <person name="Broderick J.B."/>
            <person name="Marsh T.L."/>
            <person name="Tiedje J.M."/>
        </authorList>
    </citation>
    <scope>NUCLEOTIDE SEQUENCE [LARGE SCALE GENOMIC DNA]</scope>
    <source>
        <strain evidence="8">DSM 10664 / DCB-2</strain>
    </source>
</reference>
<name>B8FTT3_DESHD</name>
<dbReference type="GO" id="GO:0005576">
    <property type="term" value="C:extracellular region"/>
    <property type="evidence" value="ECO:0007669"/>
    <property type="project" value="UniProtKB-SubCell"/>
</dbReference>
<dbReference type="Pfam" id="PF00700">
    <property type="entry name" value="Flagellin_C"/>
    <property type="match status" value="1"/>
</dbReference>
<dbReference type="Gene3D" id="1.20.1330.10">
    <property type="entry name" value="f41 fragment of flagellin, N-terminal domain"/>
    <property type="match status" value="2"/>
</dbReference>
<evidence type="ECO:0000259" key="6">
    <source>
        <dbReference type="Pfam" id="PF00700"/>
    </source>
</evidence>
<keyword evidence="3 4" id="KW-0975">Bacterial flagellum</keyword>
<keyword evidence="7" id="KW-0966">Cell projection</keyword>
<proteinExistence type="inferred from homology"/>
<dbReference type="KEGG" id="dhd:Dhaf_4167"/>
<dbReference type="Pfam" id="PF00669">
    <property type="entry name" value="Flagellin_N"/>
    <property type="match status" value="1"/>
</dbReference>
<evidence type="ECO:0000313" key="7">
    <source>
        <dbReference type="EMBL" id="ACL22175.1"/>
    </source>
</evidence>
<dbReference type="GO" id="GO:0009288">
    <property type="term" value="C:bacterial-type flagellum"/>
    <property type="evidence" value="ECO:0007669"/>
    <property type="project" value="UniProtKB-SubCell"/>
</dbReference>
<dbReference type="Gene3D" id="6.10.10.10">
    <property type="entry name" value="Flagellar export chaperone, C-terminal domain"/>
    <property type="match status" value="1"/>
</dbReference>
<dbReference type="PRINTS" id="PR00207">
    <property type="entry name" value="FLAGELLIN"/>
</dbReference>
<dbReference type="SUPFAM" id="SSF64518">
    <property type="entry name" value="Phase 1 flagellin"/>
    <property type="match status" value="2"/>
</dbReference>
<evidence type="ECO:0000256" key="2">
    <source>
        <dbReference type="ARBA" id="ARBA00020110"/>
    </source>
</evidence>
<dbReference type="HOGENOM" id="CLU_011142_3_0_9"/>
<comment type="subcellular location">
    <subcellularLocation>
        <location evidence="4">Secreted</location>
    </subcellularLocation>
    <subcellularLocation>
        <location evidence="4">Bacterial flagellum</location>
    </subcellularLocation>
</comment>
<evidence type="ECO:0000313" key="8">
    <source>
        <dbReference type="Proteomes" id="UP000007726"/>
    </source>
</evidence>
<dbReference type="InterPro" id="IPR001029">
    <property type="entry name" value="Flagellin_N"/>
</dbReference>
<feature type="domain" description="Flagellin N-terminal" evidence="5">
    <location>
        <begin position="4"/>
        <end position="139"/>
    </location>
</feature>
<evidence type="ECO:0000259" key="5">
    <source>
        <dbReference type="Pfam" id="PF00669"/>
    </source>
</evidence>
<dbReference type="PANTHER" id="PTHR42792:SF2">
    <property type="entry name" value="FLAGELLIN"/>
    <property type="match status" value="1"/>
</dbReference>